<dbReference type="Gene3D" id="2.60.40.10">
    <property type="entry name" value="Immunoglobulins"/>
    <property type="match status" value="1"/>
</dbReference>
<organism evidence="2 3">
    <name type="scientific">Candidatus Nanohalobium constans</name>
    <dbReference type="NCBI Taxonomy" id="2565781"/>
    <lineage>
        <taxon>Archaea</taxon>
        <taxon>Candidatus Nanohalarchaeota</taxon>
        <taxon>Candidatus Nanohalobia</taxon>
        <taxon>Candidatus Nanohalobiales</taxon>
        <taxon>Candidatus Nanohalobiaceae</taxon>
        <taxon>Candidatus Nanohalobium</taxon>
    </lineage>
</organism>
<feature type="domain" description="PKD" evidence="1">
    <location>
        <begin position="167"/>
        <end position="232"/>
    </location>
</feature>
<gene>
    <name evidence="2" type="ORF">LC1Nh_0257</name>
</gene>
<dbReference type="CDD" id="cd00146">
    <property type="entry name" value="PKD"/>
    <property type="match status" value="1"/>
</dbReference>
<evidence type="ECO:0000313" key="3">
    <source>
        <dbReference type="Proteomes" id="UP000377803"/>
    </source>
</evidence>
<sequence length="350" mass="38037">MFNSRIGQTSVEYLTTYGWMIAAVTIVGGTMYTQVDYGSGCQLQSTDFSPPFPVIDNLYQYENNTVFMTVQNPQDKDVRIQDVSILSEGERKASFEVNKELNGQSTTSVTTNQFNNTEECQTLQTEITYTTNSLQNLTTKGKITGKLDLVPLAAVMQIQPAFADPKEQITFNASESEGTNTISNYKWDFGDGNTSEKPVAQHNYSKAGVYTVELTVEDSEGLKTTKTTQVYIGGVIRKGGGSLTKLGTSNTIASTCIGDKCSNTTQPEDEVVTTNGDHMTGPLVTQKIILLDSKTCITSQRSLDADQGCKTVSKGESQPLSESSYKLDGSLKVPQIISNNTLCIGPETNC</sequence>
<dbReference type="EMBL" id="CP040089">
    <property type="protein sequence ID" value="QGA80160.1"/>
    <property type="molecule type" value="Genomic_DNA"/>
</dbReference>
<dbReference type="Pfam" id="PF18911">
    <property type="entry name" value="PKD_4"/>
    <property type="match status" value="1"/>
</dbReference>
<name>A0A5Q0UG32_9ARCH</name>
<evidence type="ECO:0000313" key="2">
    <source>
        <dbReference type="EMBL" id="QGA80160.1"/>
    </source>
</evidence>
<dbReference type="KEGG" id="ncon:LC1Nh_0257"/>
<dbReference type="SUPFAM" id="SSF49299">
    <property type="entry name" value="PKD domain"/>
    <property type="match status" value="1"/>
</dbReference>
<accession>A0A5Q0UG32</accession>
<dbReference type="SMART" id="SM00089">
    <property type="entry name" value="PKD"/>
    <property type="match status" value="1"/>
</dbReference>
<evidence type="ECO:0000259" key="1">
    <source>
        <dbReference type="PROSITE" id="PS50093"/>
    </source>
</evidence>
<protein>
    <submittedName>
        <fullName evidence="2">PKD domain containing protein</fullName>
    </submittedName>
</protein>
<proteinExistence type="predicted"/>
<dbReference type="InterPro" id="IPR022409">
    <property type="entry name" value="PKD/Chitinase_dom"/>
</dbReference>
<dbReference type="InterPro" id="IPR013783">
    <property type="entry name" value="Ig-like_fold"/>
</dbReference>
<reference evidence="3" key="1">
    <citation type="submission" date="2019-05" db="EMBL/GenBank/DDBJ databases">
        <title>Candidatus Nanohalobium constans, a novel model system to study the DPANN nano-sized archaea: genomic and physiological characterization of a nanoarchaeon co-cultured with its chitinotrophic host.</title>
        <authorList>
            <person name="La Cono V."/>
            <person name="Arcadi E."/>
            <person name="Crisafi F."/>
            <person name="Denaro R."/>
            <person name="La Spada G."/>
            <person name="Messina E."/>
            <person name="Smedile F."/>
            <person name="Toshchakov S.V."/>
            <person name="Shevchenko M.A."/>
            <person name="Golyshin P.N."/>
            <person name="Golyshina O.V."/>
            <person name="Ferrer M."/>
            <person name="Rohde M."/>
            <person name="Mushegian A."/>
            <person name="Sorokin D.Y."/>
            <person name="Giuliano L."/>
            <person name="Yakimov M.M."/>
        </authorList>
    </citation>
    <scope>NUCLEOTIDE SEQUENCE [LARGE SCALE GENOMIC DNA]</scope>
    <source>
        <strain evidence="3">LC1Nh</strain>
    </source>
</reference>
<dbReference type="AlphaFoldDB" id="A0A5Q0UG32"/>
<keyword evidence="3" id="KW-1185">Reference proteome</keyword>
<dbReference type="PROSITE" id="PS50093">
    <property type="entry name" value="PKD"/>
    <property type="match status" value="1"/>
</dbReference>
<dbReference type="InterPro" id="IPR035986">
    <property type="entry name" value="PKD_dom_sf"/>
</dbReference>
<dbReference type="Proteomes" id="UP000377803">
    <property type="component" value="Chromosome"/>
</dbReference>
<dbReference type="InterPro" id="IPR000601">
    <property type="entry name" value="PKD_dom"/>
</dbReference>